<keyword evidence="3" id="KW-0804">Transcription</keyword>
<dbReference type="GO" id="GO:0003700">
    <property type="term" value="F:DNA-binding transcription factor activity"/>
    <property type="evidence" value="ECO:0007669"/>
    <property type="project" value="InterPro"/>
</dbReference>
<evidence type="ECO:0000256" key="1">
    <source>
        <dbReference type="ARBA" id="ARBA00023015"/>
    </source>
</evidence>
<dbReference type="InterPro" id="IPR050204">
    <property type="entry name" value="AraC_XylS_family_regulators"/>
</dbReference>
<dbReference type="InterPro" id="IPR018062">
    <property type="entry name" value="HTH_AraC-typ_CS"/>
</dbReference>
<dbReference type="Pfam" id="PF12833">
    <property type="entry name" value="HTH_18"/>
    <property type="match status" value="1"/>
</dbReference>
<dbReference type="PROSITE" id="PS00041">
    <property type="entry name" value="HTH_ARAC_FAMILY_1"/>
    <property type="match status" value="1"/>
</dbReference>
<dbReference type="RefSeq" id="WP_268213410.1">
    <property type="nucleotide sequence ID" value="NZ_CP107241.1"/>
</dbReference>
<dbReference type="PROSITE" id="PS01124">
    <property type="entry name" value="HTH_ARAC_FAMILY_2"/>
    <property type="match status" value="1"/>
</dbReference>
<dbReference type="InterPro" id="IPR035418">
    <property type="entry name" value="AraC-bd_2"/>
</dbReference>
<dbReference type="GO" id="GO:0043565">
    <property type="term" value="F:sequence-specific DNA binding"/>
    <property type="evidence" value="ECO:0007669"/>
    <property type="project" value="InterPro"/>
</dbReference>
<dbReference type="InterPro" id="IPR018060">
    <property type="entry name" value="HTH_AraC"/>
</dbReference>
<feature type="domain" description="HTH araC/xylS-type" evidence="4">
    <location>
        <begin position="245"/>
        <end position="346"/>
    </location>
</feature>
<dbReference type="SMART" id="SM00342">
    <property type="entry name" value="HTH_ARAC"/>
    <property type="match status" value="1"/>
</dbReference>
<evidence type="ECO:0000256" key="3">
    <source>
        <dbReference type="ARBA" id="ARBA00023163"/>
    </source>
</evidence>
<dbReference type="Proteomes" id="UP001164737">
    <property type="component" value="Chromosome"/>
</dbReference>
<name>A0AA47IBE7_9XANT</name>
<reference evidence="5" key="1">
    <citation type="submission" date="2022-10" db="EMBL/GenBank/DDBJ databases">
        <title>Complete genome sequence resource for Xanthomonas hortorum isolated from Greek Oregano.</title>
        <authorList>
            <person name="Gonzalez-Tobon J."/>
            <person name="Helmann T.C."/>
            <person name="Daughtrey M."/>
            <person name="Stodghill P.V."/>
            <person name="Filiatrault M.J."/>
        </authorList>
    </citation>
    <scope>NUCLEOTIDE SEQUENCE</scope>
    <source>
        <strain evidence="5">Oregano 108</strain>
    </source>
</reference>
<evidence type="ECO:0000259" key="4">
    <source>
        <dbReference type="PROSITE" id="PS01124"/>
    </source>
</evidence>
<organism evidence="5 6">
    <name type="scientific">Xanthomonas hortorum</name>
    <dbReference type="NCBI Taxonomy" id="56454"/>
    <lineage>
        <taxon>Bacteria</taxon>
        <taxon>Pseudomonadati</taxon>
        <taxon>Pseudomonadota</taxon>
        <taxon>Gammaproteobacteria</taxon>
        <taxon>Lysobacterales</taxon>
        <taxon>Lysobacteraceae</taxon>
        <taxon>Xanthomonas</taxon>
    </lineage>
</organism>
<evidence type="ECO:0000313" key="6">
    <source>
        <dbReference type="Proteomes" id="UP001164737"/>
    </source>
</evidence>
<evidence type="ECO:0000256" key="2">
    <source>
        <dbReference type="ARBA" id="ARBA00023125"/>
    </source>
</evidence>
<accession>A0AA47IBE7</accession>
<sequence length="349" mass="38981">MTPLERSNPCRLAWSAHLRYLGMSRPSPRYVFMAVTASEQQLIRFEPSADARAAWSEVMLERHGLYCAFDASKSLHSTTQHWNLGNVVLTMADLSAMALAPAGEKQASWQGEWLYLKLMTGGEVDIEMAGVQQRFAAGSMFMLDPSGAFSESFALRSQMTVLRIPKSGLRDRGLRHTLNGLLVPDMESADMRATRDLIHCIAAQHVSPSTHMRYLMEQQLLNLVDAILATPTETVKQRSSAAVVFRAKRYIHQHLGDQQLDSAAVAAAAHVSVKHLQRLFRAEDSGVMRYVWQVRLQHAHRLLSESNGQAASVQEIAWRCGFATAAHFSRAFRACYAMSPSNAQVQRLR</sequence>
<dbReference type="AlphaFoldDB" id="A0AA47IBE7"/>
<dbReference type="Gene3D" id="1.10.10.60">
    <property type="entry name" value="Homeodomain-like"/>
    <property type="match status" value="1"/>
</dbReference>
<dbReference type="Pfam" id="PF14525">
    <property type="entry name" value="AraC_binding_2"/>
    <property type="match status" value="1"/>
</dbReference>
<keyword evidence="1" id="KW-0805">Transcription regulation</keyword>
<evidence type="ECO:0000313" key="5">
    <source>
        <dbReference type="EMBL" id="WAH64397.1"/>
    </source>
</evidence>
<gene>
    <name evidence="5" type="ORF">OEG85_23965</name>
</gene>
<proteinExistence type="predicted"/>
<dbReference type="InterPro" id="IPR009057">
    <property type="entry name" value="Homeodomain-like_sf"/>
</dbReference>
<dbReference type="SUPFAM" id="SSF46689">
    <property type="entry name" value="Homeodomain-like"/>
    <property type="match status" value="1"/>
</dbReference>
<keyword evidence="2" id="KW-0238">DNA-binding</keyword>
<protein>
    <submittedName>
        <fullName evidence="5">AraC family transcriptional regulator</fullName>
    </submittedName>
</protein>
<dbReference type="PANTHER" id="PTHR46796:SF6">
    <property type="entry name" value="ARAC SUBFAMILY"/>
    <property type="match status" value="1"/>
</dbReference>
<dbReference type="EMBL" id="CP107241">
    <property type="protein sequence ID" value="WAH64397.1"/>
    <property type="molecule type" value="Genomic_DNA"/>
</dbReference>
<dbReference type="PANTHER" id="PTHR46796">
    <property type="entry name" value="HTH-TYPE TRANSCRIPTIONAL ACTIVATOR RHAS-RELATED"/>
    <property type="match status" value="1"/>
</dbReference>